<comment type="subcellular location">
    <subcellularLocation>
        <location evidence="1">Endomembrane system</location>
        <topology evidence="1">Multi-pass membrane protein</topology>
    </subcellularLocation>
</comment>
<evidence type="ECO:0000313" key="8">
    <source>
        <dbReference type="EMBL" id="RWR83753.1"/>
    </source>
</evidence>
<dbReference type="Pfam" id="PF04193">
    <property type="entry name" value="PQ-loop"/>
    <property type="match status" value="1"/>
</dbReference>
<evidence type="ECO:0000256" key="6">
    <source>
        <dbReference type="ARBA" id="ARBA00023136"/>
    </source>
</evidence>
<keyword evidence="6 7" id="KW-0472">Membrane</keyword>
<protein>
    <submittedName>
        <fullName evidence="8">Cystinosin</fullName>
    </submittedName>
</protein>
<dbReference type="PANTHER" id="PTHR13131">
    <property type="entry name" value="CYSTINOSIN"/>
    <property type="match status" value="1"/>
</dbReference>
<gene>
    <name evidence="8" type="ORF">CKAN_01251700</name>
</gene>
<dbReference type="GO" id="GO:0015184">
    <property type="term" value="F:L-cystine transmembrane transporter activity"/>
    <property type="evidence" value="ECO:0007669"/>
    <property type="project" value="TreeGrafter"/>
</dbReference>
<evidence type="ECO:0000256" key="4">
    <source>
        <dbReference type="ARBA" id="ARBA00022737"/>
    </source>
</evidence>
<keyword evidence="5 7" id="KW-1133">Transmembrane helix</keyword>
<keyword evidence="9" id="KW-1185">Reference proteome</keyword>
<comment type="caution">
    <text evidence="8">The sequence shown here is derived from an EMBL/GenBank/DDBJ whole genome shotgun (WGS) entry which is preliminary data.</text>
</comment>
<name>A0A3S3QDR2_9MAGN</name>
<keyword evidence="4" id="KW-0677">Repeat</keyword>
<dbReference type="AlphaFoldDB" id="A0A3S3QDR2"/>
<dbReference type="GO" id="GO:0005774">
    <property type="term" value="C:vacuolar membrane"/>
    <property type="evidence" value="ECO:0007669"/>
    <property type="project" value="TreeGrafter"/>
</dbReference>
<dbReference type="PANTHER" id="PTHR13131:SF5">
    <property type="entry name" value="CYSTINOSIN"/>
    <property type="match status" value="1"/>
</dbReference>
<reference evidence="8 9" key="1">
    <citation type="journal article" date="2019" name="Nat. Plants">
        <title>Stout camphor tree genome fills gaps in understanding of flowering plant genome evolution.</title>
        <authorList>
            <person name="Chaw S.M."/>
            <person name="Liu Y.C."/>
            <person name="Wu Y.W."/>
            <person name="Wang H.Y."/>
            <person name="Lin C.I."/>
            <person name="Wu C.S."/>
            <person name="Ke H.M."/>
            <person name="Chang L.Y."/>
            <person name="Hsu C.Y."/>
            <person name="Yang H.T."/>
            <person name="Sudianto E."/>
            <person name="Hsu M.H."/>
            <person name="Wu K.P."/>
            <person name="Wang L.N."/>
            <person name="Leebens-Mack J.H."/>
            <person name="Tsai I.J."/>
        </authorList>
    </citation>
    <scope>NUCLEOTIDE SEQUENCE [LARGE SCALE GENOMIC DNA]</scope>
    <source>
        <strain evidence="9">cv. Chaw 1501</strain>
        <tissue evidence="8">Young leaves</tissue>
    </source>
</reference>
<accession>A0A3S3QDR2</accession>
<keyword evidence="2" id="KW-0813">Transport</keyword>
<feature type="transmembrane region" description="Helical" evidence="7">
    <location>
        <begin position="12"/>
        <end position="33"/>
    </location>
</feature>
<dbReference type="GO" id="GO:0012505">
    <property type="term" value="C:endomembrane system"/>
    <property type="evidence" value="ECO:0007669"/>
    <property type="project" value="UniProtKB-SubCell"/>
</dbReference>
<dbReference type="STRING" id="337451.A0A3S3QDR2"/>
<dbReference type="InterPro" id="IPR006603">
    <property type="entry name" value="PQ-loop_rpt"/>
</dbReference>
<sequence>MASWNSIPLEITYQVLGWLVFFCWTFGFYPQILLNYTRKRFLCQMIPVAANDVAFSFHAVLSKAIVIFQILIYERGSQKISKTCMTINSAVLVVASVCTIIAWPNNSWLWLLSVFK</sequence>
<evidence type="ECO:0000256" key="3">
    <source>
        <dbReference type="ARBA" id="ARBA00022692"/>
    </source>
</evidence>
<evidence type="ECO:0000256" key="2">
    <source>
        <dbReference type="ARBA" id="ARBA00022448"/>
    </source>
</evidence>
<dbReference type="OrthoDB" id="75720at2759"/>
<evidence type="ECO:0000313" key="9">
    <source>
        <dbReference type="Proteomes" id="UP000283530"/>
    </source>
</evidence>
<keyword evidence="3 7" id="KW-0812">Transmembrane</keyword>
<evidence type="ECO:0000256" key="7">
    <source>
        <dbReference type="SAM" id="Phobius"/>
    </source>
</evidence>
<dbReference type="InterPro" id="IPR005282">
    <property type="entry name" value="LC_transporter"/>
</dbReference>
<organism evidence="8 9">
    <name type="scientific">Cinnamomum micranthum f. kanehirae</name>
    <dbReference type="NCBI Taxonomy" id="337451"/>
    <lineage>
        <taxon>Eukaryota</taxon>
        <taxon>Viridiplantae</taxon>
        <taxon>Streptophyta</taxon>
        <taxon>Embryophyta</taxon>
        <taxon>Tracheophyta</taxon>
        <taxon>Spermatophyta</taxon>
        <taxon>Magnoliopsida</taxon>
        <taxon>Magnoliidae</taxon>
        <taxon>Laurales</taxon>
        <taxon>Lauraceae</taxon>
        <taxon>Cinnamomum</taxon>
    </lineage>
</organism>
<proteinExistence type="predicted"/>
<dbReference type="Proteomes" id="UP000283530">
    <property type="component" value="Unassembled WGS sequence"/>
</dbReference>
<evidence type="ECO:0000256" key="5">
    <source>
        <dbReference type="ARBA" id="ARBA00022989"/>
    </source>
</evidence>
<feature type="transmembrane region" description="Helical" evidence="7">
    <location>
        <begin position="85"/>
        <end position="103"/>
    </location>
</feature>
<evidence type="ECO:0000256" key="1">
    <source>
        <dbReference type="ARBA" id="ARBA00004127"/>
    </source>
</evidence>
<dbReference type="EMBL" id="QPKB01000004">
    <property type="protein sequence ID" value="RWR83753.1"/>
    <property type="molecule type" value="Genomic_DNA"/>
</dbReference>